<sequence>MASNVGKWRGLLAVGLFSLITSAAPLANNERQCELSRYQVQPRAFILTDISNEPDDQMSLVRLLTYANELDIRGISVVTSTWKNDSVDLSTLREVISNGYANITQNLNTHVPAAASYPSASTLLTKTHAGHPVYGLAALQLPLSDAAKALITAGDGATSSHPLWVTLWGGANVLAEALQHVTKTRSAREAQSFVQKLRVYSISDQDDAGPWIRYRYPQLLYIVSLHGFSEYTQATWNGISGEVYRRFDAGGPNSTLVTNDWLQTHIRVGDLGHYYPVYQFIMEGDTPSFLPLIQNGLGVPEHPEWGSWGGRYTLADASGNTRVYSNAPDWVQGVSGEFYLSTFATIWRWRQEYQFDFATRMQWTVKNKYQDANHAPVAIINGTCGPAHIELRYKQGDSVILDASSSWDPDGDALEFNWFYYTSVTERLEGANINATSSAVSISNISPSGSFVRLTPNTNTTLHIILALQDKRALSETTYRRVILYPTA</sequence>
<dbReference type="EMBL" id="KE148148">
    <property type="protein sequence ID" value="EPE08519.1"/>
    <property type="molecule type" value="Genomic_DNA"/>
</dbReference>
<keyword evidence="1" id="KW-0732">Signal</keyword>
<dbReference type="InterPro" id="IPR048527">
    <property type="entry name" value="Sde182_C"/>
</dbReference>
<evidence type="ECO:0000256" key="1">
    <source>
        <dbReference type="SAM" id="SignalP"/>
    </source>
</evidence>
<feature type="signal peptide" evidence="1">
    <location>
        <begin position="1"/>
        <end position="23"/>
    </location>
</feature>
<keyword evidence="5" id="KW-1185">Reference proteome</keyword>
<feature type="chain" id="PRO_5004507023" evidence="1">
    <location>
        <begin position="24"/>
        <end position="488"/>
    </location>
</feature>
<dbReference type="GO" id="GO:0016799">
    <property type="term" value="F:hydrolase activity, hydrolyzing N-glycosyl compounds"/>
    <property type="evidence" value="ECO:0007669"/>
    <property type="project" value="InterPro"/>
</dbReference>
<reference evidence="4 5" key="1">
    <citation type="journal article" date="2013" name="BMC Genomics">
        <title>The genome and transcriptome of the pine saprophyte Ophiostoma piceae, and a comparison with the bark beetle-associated pine pathogen Grosmannia clavigera.</title>
        <authorList>
            <person name="Haridas S."/>
            <person name="Wang Y."/>
            <person name="Lim L."/>
            <person name="Massoumi Alamouti S."/>
            <person name="Jackman S."/>
            <person name="Docking R."/>
            <person name="Robertson G."/>
            <person name="Birol I."/>
            <person name="Bohlmann J."/>
            <person name="Breuil C."/>
        </authorList>
    </citation>
    <scope>NUCLEOTIDE SEQUENCE [LARGE SCALE GENOMIC DNA]</scope>
    <source>
        <strain evidence="4 5">UAMH 11346</strain>
    </source>
</reference>
<feature type="domain" description="Cellulose-binding Sde182 C-terminal" evidence="3">
    <location>
        <begin position="399"/>
        <end position="485"/>
    </location>
</feature>
<accession>S3C4T1</accession>
<evidence type="ECO:0000259" key="2">
    <source>
        <dbReference type="Pfam" id="PF07632"/>
    </source>
</evidence>
<evidence type="ECO:0000313" key="5">
    <source>
        <dbReference type="Proteomes" id="UP000016923"/>
    </source>
</evidence>
<dbReference type="Pfam" id="PF21027">
    <property type="entry name" value="Sde0182_C"/>
    <property type="match status" value="1"/>
</dbReference>
<proteinExistence type="predicted"/>
<organism evidence="4 5">
    <name type="scientific">Ophiostoma piceae (strain UAMH 11346)</name>
    <name type="common">Sap stain fungus</name>
    <dbReference type="NCBI Taxonomy" id="1262450"/>
    <lineage>
        <taxon>Eukaryota</taxon>
        <taxon>Fungi</taxon>
        <taxon>Dikarya</taxon>
        <taxon>Ascomycota</taxon>
        <taxon>Pezizomycotina</taxon>
        <taxon>Sordariomycetes</taxon>
        <taxon>Sordariomycetidae</taxon>
        <taxon>Ophiostomatales</taxon>
        <taxon>Ophiostomataceae</taxon>
        <taxon>Ophiostoma</taxon>
    </lineage>
</organism>
<dbReference type="InterPro" id="IPR013783">
    <property type="entry name" value="Ig-like_fold"/>
</dbReference>
<dbReference type="Gene3D" id="2.60.40.10">
    <property type="entry name" value="Immunoglobulins"/>
    <property type="match status" value="1"/>
</dbReference>
<feature type="domain" description="Cellulose-binding Sde182 nucleoside hydrolase-like" evidence="2">
    <location>
        <begin position="43"/>
        <end position="312"/>
    </location>
</feature>
<dbReference type="eggNOG" id="ENOG502QXBB">
    <property type="taxonomic scope" value="Eukaryota"/>
</dbReference>
<dbReference type="InterPro" id="IPR011483">
    <property type="entry name" value="Sde182_NH-like"/>
</dbReference>
<protein>
    <submittedName>
        <fullName evidence="4">Cellulose-binding protein</fullName>
    </submittedName>
</protein>
<dbReference type="VEuPathDB" id="FungiDB:F503_04106"/>
<gene>
    <name evidence="4" type="ORF">F503_04106</name>
</gene>
<dbReference type="SUPFAM" id="SSF53590">
    <property type="entry name" value="Nucleoside hydrolase"/>
    <property type="match status" value="1"/>
</dbReference>
<evidence type="ECO:0000313" key="4">
    <source>
        <dbReference type="EMBL" id="EPE08519.1"/>
    </source>
</evidence>
<dbReference type="STRING" id="1262450.S3C4T1"/>
<dbReference type="Pfam" id="PF07632">
    <property type="entry name" value="Sde182_NH-like"/>
    <property type="match status" value="1"/>
</dbReference>
<evidence type="ECO:0000259" key="3">
    <source>
        <dbReference type="Pfam" id="PF21027"/>
    </source>
</evidence>
<name>S3C4T1_OPHP1</name>
<dbReference type="Proteomes" id="UP000016923">
    <property type="component" value="Unassembled WGS sequence"/>
</dbReference>
<dbReference type="Gene3D" id="3.90.245.10">
    <property type="entry name" value="Ribonucleoside hydrolase-like"/>
    <property type="match status" value="1"/>
</dbReference>
<dbReference type="AlphaFoldDB" id="S3C4T1"/>
<dbReference type="HOGENOM" id="CLU_029266_0_0_1"/>
<dbReference type="OrthoDB" id="3592035at2759"/>
<dbReference type="InterPro" id="IPR036452">
    <property type="entry name" value="Ribo_hydro-like"/>
</dbReference>